<organism evidence="2 3">
    <name type="scientific">Candidatus Daviesbacteria bacterium GW2011_GWF2_38_6</name>
    <dbReference type="NCBI Taxonomy" id="1618432"/>
    <lineage>
        <taxon>Bacteria</taxon>
        <taxon>Candidatus Daviesiibacteriota</taxon>
    </lineage>
</organism>
<keyword evidence="1" id="KW-0812">Transmembrane</keyword>
<comment type="caution">
    <text evidence="2">The sequence shown here is derived from an EMBL/GenBank/DDBJ whole genome shotgun (WGS) entry which is preliminary data.</text>
</comment>
<evidence type="ECO:0000256" key="1">
    <source>
        <dbReference type="SAM" id="Phobius"/>
    </source>
</evidence>
<gene>
    <name evidence="2" type="ORF">US99_C0009G0023</name>
</gene>
<sequence>MKLLLIGIVLFLVSMIVIVLVFKLGFPFLYALGIKQAAQETISLKGRYEGIADFPDLKPITALSYDNARISDLSELQQALEEFKRDNSSTSYPIDAREYATITKYLTISGNKLRKDPVANNEYCYSMGSDGRSYSITTVLQSPTASKKNNTDVSQICTFPENMKVICSPSLKCYQIKAL</sequence>
<proteinExistence type="predicted"/>
<evidence type="ECO:0000313" key="3">
    <source>
        <dbReference type="Proteomes" id="UP000034324"/>
    </source>
</evidence>
<evidence type="ECO:0008006" key="4">
    <source>
        <dbReference type="Google" id="ProtNLM"/>
    </source>
</evidence>
<accession>A0A0G0KJC0</accession>
<dbReference type="AlphaFoldDB" id="A0A0G0KJC0"/>
<feature type="transmembrane region" description="Helical" evidence="1">
    <location>
        <begin position="6"/>
        <end position="26"/>
    </location>
</feature>
<dbReference type="Proteomes" id="UP000034324">
    <property type="component" value="Unassembled WGS sequence"/>
</dbReference>
<protein>
    <recommendedName>
        <fullName evidence="4">Type II secretion system protein GspG C-terminal domain-containing protein</fullName>
    </recommendedName>
</protein>
<name>A0A0G0KJC0_9BACT</name>
<dbReference type="EMBL" id="LBVC01000009">
    <property type="protein sequence ID" value="KKQ78882.1"/>
    <property type="molecule type" value="Genomic_DNA"/>
</dbReference>
<reference evidence="2 3" key="1">
    <citation type="journal article" date="2015" name="Nature">
        <title>rRNA introns, odd ribosomes, and small enigmatic genomes across a large radiation of phyla.</title>
        <authorList>
            <person name="Brown C.T."/>
            <person name="Hug L.A."/>
            <person name="Thomas B.C."/>
            <person name="Sharon I."/>
            <person name="Castelle C.J."/>
            <person name="Singh A."/>
            <person name="Wilkins M.J."/>
            <person name="Williams K.H."/>
            <person name="Banfield J.F."/>
        </authorList>
    </citation>
    <scope>NUCLEOTIDE SEQUENCE [LARGE SCALE GENOMIC DNA]</scope>
</reference>
<keyword evidence="1" id="KW-0472">Membrane</keyword>
<evidence type="ECO:0000313" key="2">
    <source>
        <dbReference type="EMBL" id="KKQ78882.1"/>
    </source>
</evidence>
<keyword evidence="1" id="KW-1133">Transmembrane helix</keyword>